<dbReference type="AlphaFoldDB" id="A0A2P8HI06"/>
<dbReference type="InterPro" id="IPR012674">
    <property type="entry name" value="Calycin"/>
</dbReference>
<evidence type="ECO:0000313" key="1">
    <source>
        <dbReference type="EMBL" id="PSL45837.1"/>
    </source>
</evidence>
<comment type="caution">
    <text evidence="1">The sequence shown here is derived from an EMBL/GenBank/DDBJ whole genome shotgun (WGS) entry which is preliminary data.</text>
</comment>
<sequence>MVMHMTAEQEMKTAVDVSMKTNIEQDGKKEQMHIQAPGELHKKRGYRYVMFTEQLDGIGEVNTVLKVGEHELTVIRKGAVSMRQQFQQGETTEGSYETPYGLMKTEARTHHVTSDWSGPQVHSIQFQYQMRVQGTEAGTYDVKISIEEDPGDNE</sequence>
<dbReference type="SUPFAM" id="SSF50814">
    <property type="entry name" value="Lipocalins"/>
    <property type="match status" value="1"/>
</dbReference>
<dbReference type="Pfam" id="PF09148">
    <property type="entry name" value="DUF1934"/>
    <property type="match status" value="1"/>
</dbReference>
<dbReference type="EMBL" id="PYAV01000006">
    <property type="protein sequence ID" value="PSL45837.1"/>
    <property type="molecule type" value="Genomic_DNA"/>
</dbReference>
<dbReference type="Proteomes" id="UP000242310">
    <property type="component" value="Unassembled WGS sequence"/>
</dbReference>
<reference evidence="1 2" key="1">
    <citation type="submission" date="2018-03" db="EMBL/GenBank/DDBJ databases">
        <title>Genomic Encyclopedia of Type Strains, Phase III (KMG-III): the genomes of soil and plant-associated and newly described type strains.</title>
        <authorList>
            <person name="Whitman W."/>
        </authorList>
    </citation>
    <scope>NUCLEOTIDE SEQUENCE [LARGE SCALE GENOMIC DNA]</scope>
    <source>
        <strain evidence="1 2">CGMCC 1.07653</strain>
    </source>
</reference>
<proteinExistence type="predicted"/>
<accession>A0A2P8HI06</accession>
<dbReference type="OrthoDB" id="2352933at2"/>
<name>A0A2P8HI06_9BACI</name>
<organism evidence="1 2">
    <name type="scientific">Salsuginibacillus halophilus</name>
    <dbReference type="NCBI Taxonomy" id="517424"/>
    <lineage>
        <taxon>Bacteria</taxon>
        <taxon>Bacillati</taxon>
        <taxon>Bacillota</taxon>
        <taxon>Bacilli</taxon>
        <taxon>Bacillales</taxon>
        <taxon>Bacillaceae</taxon>
        <taxon>Salsuginibacillus</taxon>
    </lineage>
</organism>
<gene>
    <name evidence="1" type="ORF">B0H94_10692</name>
</gene>
<protein>
    <submittedName>
        <fullName evidence="1">Uncharacterized beta-barrel protein YwiB (DUF1934 family)</fullName>
    </submittedName>
</protein>
<evidence type="ECO:0000313" key="2">
    <source>
        <dbReference type="Proteomes" id="UP000242310"/>
    </source>
</evidence>
<dbReference type="Gene3D" id="2.40.128.20">
    <property type="match status" value="1"/>
</dbReference>
<dbReference type="InterPro" id="IPR015231">
    <property type="entry name" value="DUF1934"/>
</dbReference>
<keyword evidence="2" id="KW-1185">Reference proteome</keyword>